<feature type="transmembrane region" description="Helical" evidence="6">
    <location>
        <begin position="253"/>
        <end position="274"/>
    </location>
</feature>
<feature type="transmembrane region" description="Helical" evidence="6">
    <location>
        <begin position="673"/>
        <end position="694"/>
    </location>
</feature>
<keyword evidence="9" id="KW-1185">Reference proteome</keyword>
<dbReference type="EMBL" id="ARZA01000200">
    <property type="protein sequence ID" value="EOD00201.1"/>
    <property type="molecule type" value="Genomic_DNA"/>
</dbReference>
<feature type="transmembrane region" description="Helical" evidence="6">
    <location>
        <begin position="573"/>
        <end position="591"/>
    </location>
</feature>
<feature type="transmembrane region" description="Helical" evidence="6">
    <location>
        <begin position="598"/>
        <end position="618"/>
    </location>
</feature>
<dbReference type="Gene3D" id="1.20.1640.10">
    <property type="entry name" value="Multidrug efflux transporter AcrB transmembrane domain"/>
    <property type="match status" value="2"/>
</dbReference>
<gene>
    <name evidence="8" type="ORF">L21TH_1746</name>
</gene>
<dbReference type="RefSeq" id="WP_006314313.1">
    <property type="nucleotide sequence ID" value="NZ_ARZA01000200.1"/>
</dbReference>
<keyword evidence="2" id="KW-1003">Cell membrane</keyword>
<feature type="transmembrane region" description="Helical" evidence="6">
    <location>
        <begin position="624"/>
        <end position="642"/>
    </location>
</feature>
<feature type="transmembrane region" description="Helical" evidence="6">
    <location>
        <begin position="329"/>
        <end position="352"/>
    </location>
</feature>
<dbReference type="PANTHER" id="PTHR33406:SF13">
    <property type="entry name" value="MEMBRANE PROTEIN YDFJ"/>
    <property type="match status" value="1"/>
</dbReference>
<dbReference type="InterPro" id="IPR000731">
    <property type="entry name" value="SSD"/>
</dbReference>
<feature type="transmembrane region" description="Helical" evidence="6">
    <location>
        <begin position="228"/>
        <end position="247"/>
    </location>
</feature>
<organism evidence="8 9">
    <name type="scientific">Caldisalinibacter kiritimatiensis</name>
    <dbReference type="NCBI Taxonomy" id="1304284"/>
    <lineage>
        <taxon>Bacteria</taxon>
        <taxon>Bacillati</taxon>
        <taxon>Bacillota</taxon>
        <taxon>Tissierellia</taxon>
        <taxon>Tissierellales</taxon>
        <taxon>Thermohalobacteraceae</taxon>
        <taxon>Caldisalinibacter</taxon>
    </lineage>
</organism>
<evidence type="ECO:0000256" key="5">
    <source>
        <dbReference type="ARBA" id="ARBA00023136"/>
    </source>
</evidence>
<proteinExistence type="predicted"/>
<evidence type="ECO:0000256" key="2">
    <source>
        <dbReference type="ARBA" id="ARBA00022475"/>
    </source>
</evidence>
<dbReference type="Pfam" id="PF12349">
    <property type="entry name" value="Sterol-sensing"/>
    <property type="match status" value="1"/>
</dbReference>
<reference evidence="8 9" key="1">
    <citation type="journal article" date="2015" name="Geomicrobiol. J.">
        <title>Caldisalinibacter kiritimatiensis gen. nov., sp. nov., a moderately thermohalophilic thiosulfate-reducing bacterium from a hypersaline microbial mat.</title>
        <authorList>
            <person name="Ben Hania W."/>
            <person name="Joseph M."/>
            <person name="Fiebig A."/>
            <person name="Bunk B."/>
            <person name="Klenk H.-P."/>
            <person name="Fardeau M.-L."/>
            <person name="Spring S."/>
        </authorList>
    </citation>
    <scope>NUCLEOTIDE SEQUENCE [LARGE SCALE GENOMIC DNA]</scope>
    <source>
        <strain evidence="8 9">L21-TH-D2</strain>
    </source>
</reference>
<feature type="transmembrane region" description="Helical" evidence="6">
    <location>
        <begin position="295"/>
        <end position="317"/>
    </location>
</feature>
<dbReference type="InterPro" id="IPR050545">
    <property type="entry name" value="Mycobact_MmpL"/>
</dbReference>
<dbReference type="AlphaFoldDB" id="R1CNB3"/>
<feature type="transmembrane region" description="Helical" evidence="6">
    <location>
        <begin position="196"/>
        <end position="216"/>
    </location>
</feature>
<evidence type="ECO:0000256" key="3">
    <source>
        <dbReference type="ARBA" id="ARBA00022692"/>
    </source>
</evidence>
<dbReference type="SUPFAM" id="SSF82866">
    <property type="entry name" value="Multidrug efflux transporter AcrB transmembrane domain"/>
    <property type="match status" value="2"/>
</dbReference>
<dbReference type="STRING" id="1304284.L21TH_1746"/>
<dbReference type="PATRIC" id="fig|1304284.3.peg.1713"/>
<feature type="domain" description="SSD" evidence="7">
    <location>
        <begin position="229"/>
        <end position="352"/>
    </location>
</feature>
<feature type="transmembrane region" description="Helical" evidence="6">
    <location>
        <begin position="700"/>
        <end position="721"/>
    </location>
</feature>
<keyword evidence="5 6" id="KW-0472">Membrane</keyword>
<dbReference type="GO" id="GO:0005886">
    <property type="term" value="C:plasma membrane"/>
    <property type="evidence" value="ECO:0007669"/>
    <property type="project" value="UniProtKB-SubCell"/>
</dbReference>
<dbReference type="InterPro" id="IPR004869">
    <property type="entry name" value="MMPL_dom"/>
</dbReference>
<keyword evidence="4 6" id="KW-1133">Transmembrane helix</keyword>
<keyword evidence="3 6" id="KW-0812">Transmembrane</keyword>
<dbReference type="PANTHER" id="PTHR33406">
    <property type="entry name" value="MEMBRANE PROTEIN MJ1562-RELATED"/>
    <property type="match status" value="1"/>
</dbReference>
<evidence type="ECO:0000256" key="1">
    <source>
        <dbReference type="ARBA" id="ARBA00004651"/>
    </source>
</evidence>
<dbReference type="InterPro" id="IPR053958">
    <property type="entry name" value="HMGCR/SNAP/NPC1-like_SSD"/>
</dbReference>
<name>R1CNB3_9FIRM</name>
<dbReference type="PROSITE" id="PS50156">
    <property type="entry name" value="SSD"/>
    <property type="match status" value="1"/>
</dbReference>
<comment type="subcellular location">
    <subcellularLocation>
        <location evidence="1">Cell membrane</location>
        <topology evidence="1">Multi-pass membrane protein</topology>
    </subcellularLocation>
</comment>
<dbReference type="OrthoDB" id="9809027at2"/>
<evidence type="ECO:0000256" key="6">
    <source>
        <dbReference type="SAM" id="Phobius"/>
    </source>
</evidence>
<evidence type="ECO:0000256" key="4">
    <source>
        <dbReference type="ARBA" id="ARBA00022989"/>
    </source>
</evidence>
<accession>R1CNB3</accession>
<dbReference type="Proteomes" id="UP000013378">
    <property type="component" value="Unassembled WGS sequence"/>
</dbReference>
<evidence type="ECO:0000313" key="8">
    <source>
        <dbReference type="EMBL" id="EOD00201.1"/>
    </source>
</evidence>
<sequence>MNAYVKLIKNNRKIFIVFFILLNIFAIAGVTKLKIKSDFDIFTPQNSEHKQILDEMNSTFNTSEQTIFLVEIDSQDISLNVIKQFRQIQNFLEGIDNIEFINGPAPEKIEMDDESINLNTTLTEENLDFLKEHYEGMGELSTLIQKNNKIYGLFTVFHGNSFGGNGLKQIENYLNNNQITHYITGDMYMQHKIIDYILMILCFLPPAAFLLIFIVFRTQMGNIKATFLSILPAGIAALWTMGTIGWIGKPVSIITVLAPIFTIVIGSADGLHFVSHVQDSCSEGKGRIRSIVETLKMVGVPMIITTVTSMAGFMSLLVMNTDAIKDLALFASLGILLAGVATWYVLPLILVGNINLNKPVSNGIFFTRKIKRLWGVASIVIVIILLVVAFIGIQNLSTEFNQLLIYRNHTKVYESFEKIMEVNDGSIPVYLYIKTEKDPLEPSYAHRFTKLEKDLVNSKYVKKAISTYDALSLVNAGLLELEHPTYPRNLKQVNYISSLIITEDNNPIAHLLDRERKSARIIVFPKDLENETLEIINKKIFEFNNKYKDLEIKATGAQYMMKELNDSMLTGQVKSILLAFSLVFVLLFISLKKIKPTIISLLPIAFTMLIIFGFMGFTGISLNLFTATIFSITIGVGIDYAVHFTSVWRSLKDIGYNSKIALEKAYAYTARPIMANALGLSIGLSALLFSPLRIHVYMSVLMWVSMLSGVFISLSFLPTILRRAR</sequence>
<dbReference type="eggNOG" id="COG1033">
    <property type="taxonomic scope" value="Bacteria"/>
</dbReference>
<dbReference type="Pfam" id="PF03176">
    <property type="entry name" value="MMPL"/>
    <property type="match status" value="1"/>
</dbReference>
<comment type="caution">
    <text evidence="8">The sequence shown here is derived from an EMBL/GenBank/DDBJ whole genome shotgun (WGS) entry which is preliminary data.</text>
</comment>
<evidence type="ECO:0000259" key="7">
    <source>
        <dbReference type="PROSITE" id="PS50156"/>
    </source>
</evidence>
<protein>
    <submittedName>
        <fullName evidence="8">Membrane protein</fullName>
    </submittedName>
</protein>
<evidence type="ECO:0000313" key="9">
    <source>
        <dbReference type="Proteomes" id="UP000013378"/>
    </source>
</evidence>
<feature type="transmembrane region" description="Helical" evidence="6">
    <location>
        <begin position="373"/>
        <end position="393"/>
    </location>
</feature>